<evidence type="ECO:0000256" key="1">
    <source>
        <dbReference type="ARBA" id="ARBA00009611"/>
    </source>
</evidence>
<dbReference type="SMART" id="SM00132">
    <property type="entry name" value="LIM"/>
    <property type="match status" value="1"/>
</dbReference>
<dbReference type="PROSITE" id="PS00478">
    <property type="entry name" value="LIM_DOMAIN_1"/>
    <property type="match status" value="1"/>
</dbReference>
<keyword evidence="4 6" id="KW-0862">Zinc</keyword>
<dbReference type="InterPro" id="IPR001781">
    <property type="entry name" value="Znf_LIM"/>
</dbReference>
<evidence type="ECO:0000259" key="8">
    <source>
        <dbReference type="PROSITE" id="PS50023"/>
    </source>
</evidence>
<name>A0AA35WQG1_GEOBA</name>
<dbReference type="PROSITE" id="PS50023">
    <property type="entry name" value="LIM_DOMAIN_2"/>
    <property type="match status" value="1"/>
</dbReference>
<dbReference type="Pfam" id="PF00412">
    <property type="entry name" value="LIM"/>
    <property type="match status" value="1"/>
</dbReference>
<accession>A0AA35WQG1</accession>
<dbReference type="PANTHER" id="PTHR24212:SF8">
    <property type="entry name" value="LIM ZINC FINGER DOMAIN CONTAINING PROTEIN"/>
    <property type="match status" value="1"/>
</dbReference>
<keyword evidence="5 6" id="KW-0440">LIM domain</keyword>
<feature type="region of interest" description="Disordered" evidence="7">
    <location>
        <begin position="135"/>
        <end position="156"/>
    </location>
</feature>
<keyword evidence="3" id="KW-0677">Repeat</keyword>
<dbReference type="AlphaFoldDB" id="A0AA35WQG1"/>
<evidence type="ECO:0000313" key="9">
    <source>
        <dbReference type="EMBL" id="CAI8028989.1"/>
    </source>
</evidence>
<evidence type="ECO:0000256" key="3">
    <source>
        <dbReference type="ARBA" id="ARBA00022737"/>
    </source>
</evidence>
<protein>
    <submittedName>
        <fullName evidence="9">Lipoma-preferred partner homolog</fullName>
    </submittedName>
</protein>
<evidence type="ECO:0000256" key="7">
    <source>
        <dbReference type="SAM" id="MobiDB-lite"/>
    </source>
</evidence>
<sequence length="459" mass="50369">MNTTEAEFDREAVRMLRNIGLKGVEELNYFQRSSNSSKTWKEGLRKPSKPRVRRIRTVDSNPTTTVLRCASPAEESLCRSKVLLSSTNSSGSHSFRHERLTQTKSAPEGSDVSPAPCLSEPTVFKVTSTCIPPPVSRPVKMGAPTQTRSVEKQTETKVLSVQRPSLKILSMETTGVKHVTSSLVSSRKEVDSSITPKPLLPLNVYDRLEKYQDCCHSSFELPDKETKGSGSPSSLGFLSSPNAANCARGSATVIMVDPDNDHESLQNRILSDSPDPATASNTMQTLSTLTDVVNPASSTDEQTESPYRCTAISVSESLVCTNRVEQMCGGFDLSRNKDHVETKPGCSASDPPLVQSNTGEHDAVLQSKVNEVSLDDQDDLFGYCHKCDEAIVGEETGCLALGKVYHTLCLTCSHCQKPLSGKLFYTVDQAVLCEKHYMKSLQRCHFCNQRIKDKVQSCF</sequence>
<comment type="similarity">
    <text evidence="1">Belongs to the zyxin/ajuba family.</text>
</comment>
<gene>
    <name evidence="9" type="ORF">GBAR_LOCUS16490</name>
</gene>
<keyword evidence="2 6" id="KW-0479">Metal-binding</keyword>
<evidence type="ECO:0000256" key="5">
    <source>
        <dbReference type="ARBA" id="ARBA00023038"/>
    </source>
</evidence>
<reference evidence="9" key="1">
    <citation type="submission" date="2023-03" db="EMBL/GenBank/DDBJ databases">
        <authorList>
            <person name="Steffen K."/>
            <person name="Cardenas P."/>
        </authorList>
    </citation>
    <scope>NUCLEOTIDE SEQUENCE</scope>
</reference>
<organism evidence="9 10">
    <name type="scientific">Geodia barretti</name>
    <name type="common">Barrett's horny sponge</name>
    <dbReference type="NCBI Taxonomy" id="519541"/>
    <lineage>
        <taxon>Eukaryota</taxon>
        <taxon>Metazoa</taxon>
        <taxon>Porifera</taxon>
        <taxon>Demospongiae</taxon>
        <taxon>Heteroscleromorpha</taxon>
        <taxon>Tetractinellida</taxon>
        <taxon>Astrophorina</taxon>
        <taxon>Geodiidae</taxon>
        <taxon>Geodia</taxon>
    </lineage>
</organism>
<dbReference type="SUPFAM" id="SSF57716">
    <property type="entry name" value="Glucocorticoid receptor-like (DNA-binding domain)"/>
    <property type="match status" value="2"/>
</dbReference>
<dbReference type="PANTHER" id="PTHR24212">
    <property type="entry name" value="ZYXIN/TRIP6"/>
    <property type="match status" value="1"/>
</dbReference>
<evidence type="ECO:0000256" key="6">
    <source>
        <dbReference type="PROSITE-ProRule" id="PRU00125"/>
    </source>
</evidence>
<dbReference type="EMBL" id="CASHTH010002371">
    <property type="protein sequence ID" value="CAI8028989.1"/>
    <property type="molecule type" value="Genomic_DNA"/>
</dbReference>
<proteinExistence type="inferred from homology"/>
<evidence type="ECO:0000313" key="10">
    <source>
        <dbReference type="Proteomes" id="UP001174909"/>
    </source>
</evidence>
<feature type="region of interest" description="Disordered" evidence="7">
    <location>
        <begin position="86"/>
        <end position="114"/>
    </location>
</feature>
<evidence type="ECO:0000256" key="2">
    <source>
        <dbReference type="ARBA" id="ARBA00022723"/>
    </source>
</evidence>
<dbReference type="GO" id="GO:0046872">
    <property type="term" value="F:metal ion binding"/>
    <property type="evidence" value="ECO:0007669"/>
    <property type="project" value="UniProtKB-KW"/>
</dbReference>
<feature type="domain" description="LIM zinc-binding" evidence="8">
    <location>
        <begin position="382"/>
        <end position="443"/>
    </location>
</feature>
<evidence type="ECO:0000256" key="4">
    <source>
        <dbReference type="ARBA" id="ARBA00022833"/>
    </source>
</evidence>
<dbReference type="Gene3D" id="2.10.110.10">
    <property type="entry name" value="Cysteine Rich Protein"/>
    <property type="match status" value="1"/>
</dbReference>
<keyword evidence="10" id="KW-1185">Reference proteome</keyword>
<comment type="caution">
    <text evidence="9">The sequence shown here is derived from an EMBL/GenBank/DDBJ whole genome shotgun (WGS) entry which is preliminary data.</text>
</comment>
<dbReference type="Proteomes" id="UP001174909">
    <property type="component" value="Unassembled WGS sequence"/>
</dbReference>
<dbReference type="CDD" id="cd08368">
    <property type="entry name" value="LIM"/>
    <property type="match status" value="1"/>
</dbReference>